<proteinExistence type="predicted"/>
<keyword evidence="1" id="KW-0472">Membrane</keyword>
<evidence type="ECO:0000256" key="1">
    <source>
        <dbReference type="SAM" id="Phobius"/>
    </source>
</evidence>
<feature type="transmembrane region" description="Helical" evidence="1">
    <location>
        <begin position="6"/>
        <end position="24"/>
    </location>
</feature>
<feature type="transmembrane region" description="Helical" evidence="1">
    <location>
        <begin position="164"/>
        <end position="186"/>
    </location>
</feature>
<feature type="transmembrane region" description="Helical" evidence="1">
    <location>
        <begin position="131"/>
        <end position="152"/>
    </location>
</feature>
<feature type="domain" description="Nucleoside transporter/FeoB GTPase Gate" evidence="2">
    <location>
        <begin position="41"/>
        <end position="181"/>
    </location>
</feature>
<organism evidence="3">
    <name type="scientific">Candidatus Paraimprobicoccus trichonymphae</name>
    <dbReference type="NCBI Taxonomy" id="3033793"/>
    <lineage>
        <taxon>Bacteria</taxon>
        <taxon>Bacillati</taxon>
        <taxon>Bacillota</taxon>
        <taxon>Clostridia</taxon>
        <taxon>Candidatus Paraimprobicoccus</taxon>
    </lineage>
</organism>
<dbReference type="EMBL" id="AP027925">
    <property type="protein sequence ID" value="BED92905.1"/>
    <property type="molecule type" value="Genomic_DNA"/>
</dbReference>
<keyword evidence="1" id="KW-0812">Transmembrane</keyword>
<evidence type="ECO:0000313" key="3">
    <source>
        <dbReference type="EMBL" id="BED92905.1"/>
    </source>
</evidence>
<dbReference type="InterPro" id="IPR011642">
    <property type="entry name" value="Gate_dom"/>
</dbReference>
<name>A0AA48IHI4_9FIRM</name>
<dbReference type="KEGG" id="ptrh:RsTaC01_0813"/>
<dbReference type="Pfam" id="PF07670">
    <property type="entry name" value="Gate"/>
    <property type="match status" value="1"/>
</dbReference>
<gene>
    <name evidence="3" type="ORF">RsTaC01_0813</name>
</gene>
<dbReference type="AlphaFoldDB" id="A0AA48IHI4"/>
<evidence type="ECO:0000259" key="2">
    <source>
        <dbReference type="Pfam" id="PF07670"/>
    </source>
</evidence>
<feature type="transmembrane region" description="Helical" evidence="1">
    <location>
        <begin position="36"/>
        <end position="53"/>
    </location>
</feature>
<reference evidence="3" key="1">
    <citation type="journal article" date="2023" name="ISME J.">
        <title>Emergence of putative energy parasites within Clostridia revealed by genome analysis of a novel endosymbiotic clade.</title>
        <authorList>
            <person name="Takahashi K."/>
            <person name="Kuwahara H."/>
            <person name="Horikawa Y."/>
            <person name="Izawa K."/>
            <person name="Kato D."/>
            <person name="Inagaki T."/>
            <person name="Yuki M."/>
            <person name="Ohkuma M."/>
            <person name="Hongoh Y."/>
        </authorList>
    </citation>
    <scope>NUCLEOTIDE SEQUENCE</scope>
    <source>
        <strain evidence="3">RsTa-C01</strain>
    </source>
</reference>
<keyword evidence="1" id="KW-1133">Transmembrane helix</keyword>
<sequence length="194" mass="21376">MNYVWAFIMVISIICALITGRINLISSSLISGAENSIAFVVSLIGIMSFWTGLMKIAEASGLTNILAKVFMPILKFIFPEYTDNSSVLRAISMNLTANFFGLGNAATPFGLKAIKEMHELNNKSDIASNGMITFMILNTAPLQLISTTLIAMQQKYGADNPFDILIFIWIISIASVTIGLIFSKIFQKLEKKYD</sequence>
<accession>A0AA48IHI4</accession>
<dbReference type="Proteomes" id="UP001335720">
    <property type="component" value="Chromosome"/>
</dbReference>
<protein>
    <submittedName>
        <fullName evidence="3">Spore maturation protein A</fullName>
    </submittedName>
</protein>